<comment type="subunit">
    <text evidence="8">Homodimer.</text>
</comment>
<reference evidence="9 10" key="1">
    <citation type="submission" date="2019-09" db="EMBL/GenBank/DDBJ databases">
        <authorList>
            <person name="Silva M."/>
            <person name="Pereira G."/>
            <person name="Lopes-Da-Costa L."/>
            <person name="Silva E."/>
        </authorList>
    </citation>
    <scope>NUCLEOTIDE SEQUENCE [LARGE SCALE GENOMIC DNA]</scope>
    <source>
        <strain evidence="9 10">FMV-PI01</strain>
    </source>
</reference>
<accession>A0A6L5WI03</accession>
<name>A0A6L5WI03_9BACT</name>
<dbReference type="GO" id="GO:0004592">
    <property type="term" value="F:pantoate-beta-alanine ligase activity"/>
    <property type="evidence" value="ECO:0007669"/>
    <property type="project" value="UniProtKB-UniRule"/>
</dbReference>
<dbReference type="Gene3D" id="3.40.50.620">
    <property type="entry name" value="HUPs"/>
    <property type="match status" value="1"/>
</dbReference>
<dbReference type="GO" id="GO:0005524">
    <property type="term" value="F:ATP binding"/>
    <property type="evidence" value="ECO:0007669"/>
    <property type="project" value="UniProtKB-KW"/>
</dbReference>
<dbReference type="EMBL" id="VWSJ01000001">
    <property type="protein sequence ID" value="MSN95645.1"/>
    <property type="molecule type" value="Genomic_DNA"/>
</dbReference>
<dbReference type="GO" id="GO:0015940">
    <property type="term" value="P:pantothenate biosynthetic process"/>
    <property type="evidence" value="ECO:0007669"/>
    <property type="project" value="UniProtKB-UniRule"/>
</dbReference>
<evidence type="ECO:0000256" key="2">
    <source>
        <dbReference type="ARBA" id="ARBA00009256"/>
    </source>
</evidence>
<dbReference type="UniPathway" id="UPA00028">
    <property type="reaction ID" value="UER00005"/>
</dbReference>
<keyword evidence="8" id="KW-0963">Cytoplasm</keyword>
<protein>
    <recommendedName>
        <fullName evidence="8">Pantothenate synthetase</fullName>
        <shortName evidence="8">PS</shortName>
        <ecNumber evidence="8">6.3.2.1</ecNumber>
    </recommendedName>
    <alternativeName>
        <fullName evidence="8">Pantoate--beta-alanine ligase</fullName>
    </alternativeName>
    <alternativeName>
        <fullName evidence="8">Pantoate-activating enzyme</fullName>
    </alternativeName>
</protein>
<dbReference type="EC" id="6.3.2.1" evidence="8"/>
<feature type="binding site" evidence="8">
    <location>
        <position position="150"/>
    </location>
    <ligand>
        <name>(R)-pantoate</name>
        <dbReference type="ChEBI" id="CHEBI:15980"/>
    </ligand>
</feature>
<comment type="subcellular location">
    <subcellularLocation>
        <location evidence="8">Cytoplasm</location>
    </subcellularLocation>
</comment>
<organism evidence="9 10">
    <name type="scientific">Campylobacter portucalensis</name>
    <dbReference type="NCBI Taxonomy" id="2608384"/>
    <lineage>
        <taxon>Bacteria</taxon>
        <taxon>Pseudomonadati</taxon>
        <taxon>Campylobacterota</taxon>
        <taxon>Epsilonproteobacteria</taxon>
        <taxon>Campylobacterales</taxon>
        <taxon>Campylobacteraceae</taxon>
        <taxon>Campylobacter</taxon>
    </lineage>
</organism>
<dbReference type="SUPFAM" id="SSF52374">
    <property type="entry name" value="Nucleotidylyl transferase"/>
    <property type="match status" value="1"/>
</dbReference>
<comment type="caution">
    <text evidence="9">The sequence shown here is derived from an EMBL/GenBank/DDBJ whole genome shotgun (WGS) entry which is preliminary data.</text>
</comment>
<evidence type="ECO:0000256" key="5">
    <source>
        <dbReference type="ARBA" id="ARBA00022741"/>
    </source>
</evidence>
<evidence type="ECO:0000256" key="6">
    <source>
        <dbReference type="ARBA" id="ARBA00022840"/>
    </source>
</evidence>
<dbReference type="NCBIfam" id="TIGR00018">
    <property type="entry name" value="panC"/>
    <property type="match status" value="1"/>
</dbReference>
<feature type="active site" description="Proton donor" evidence="8">
    <location>
        <position position="34"/>
    </location>
</feature>
<keyword evidence="6 8" id="KW-0067">ATP-binding</keyword>
<dbReference type="GO" id="GO:0005829">
    <property type="term" value="C:cytosol"/>
    <property type="evidence" value="ECO:0007669"/>
    <property type="project" value="TreeGrafter"/>
</dbReference>
<evidence type="ECO:0000256" key="8">
    <source>
        <dbReference type="HAMAP-Rule" id="MF_00158"/>
    </source>
</evidence>
<evidence type="ECO:0000256" key="7">
    <source>
        <dbReference type="ARBA" id="ARBA00048258"/>
    </source>
</evidence>
<keyword evidence="4 8" id="KW-0566">Pantothenate biosynthesis</keyword>
<dbReference type="NCBIfam" id="TIGR00125">
    <property type="entry name" value="cyt_tran_rel"/>
    <property type="match status" value="1"/>
</dbReference>
<evidence type="ECO:0000313" key="9">
    <source>
        <dbReference type="EMBL" id="MSN95645.1"/>
    </source>
</evidence>
<gene>
    <name evidence="8" type="primary">panC</name>
    <name evidence="9" type="ORF">F1B92_00265</name>
</gene>
<dbReference type="RefSeq" id="WP_154569917.1">
    <property type="nucleotide sequence ID" value="NZ_VWSJ01000001.1"/>
</dbReference>
<comment type="similarity">
    <text evidence="2 8">Belongs to the pantothenate synthetase family.</text>
</comment>
<dbReference type="InterPro" id="IPR014729">
    <property type="entry name" value="Rossmann-like_a/b/a_fold"/>
</dbReference>
<evidence type="ECO:0000313" key="10">
    <source>
        <dbReference type="Proteomes" id="UP000476338"/>
    </source>
</evidence>
<feature type="binding site" evidence="8">
    <location>
        <begin position="181"/>
        <end position="184"/>
    </location>
    <ligand>
        <name>ATP</name>
        <dbReference type="ChEBI" id="CHEBI:30616"/>
    </ligand>
</feature>
<dbReference type="InterPro" id="IPR003721">
    <property type="entry name" value="Pantoate_ligase"/>
</dbReference>
<dbReference type="Gene3D" id="3.30.1300.10">
    <property type="entry name" value="Pantoate-beta-alanine ligase, C-terminal domain"/>
    <property type="match status" value="1"/>
</dbReference>
<dbReference type="HAMAP" id="MF_00158">
    <property type="entry name" value="PanC"/>
    <property type="match status" value="1"/>
</dbReference>
<keyword evidence="10" id="KW-1185">Reference proteome</keyword>
<evidence type="ECO:0000256" key="4">
    <source>
        <dbReference type="ARBA" id="ARBA00022655"/>
    </source>
</evidence>
<keyword evidence="5 8" id="KW-0547">Nucleotide-binding</keyword>
<evidence type="ECO:0000256" key="1">
    <source>
        <dbReference type="ARBA" id="ARBA00004990"/>
    </source>
</evidence>
<evidence type="ECO:0000256" key="3">
    <source>
        <dbReference type="ARBA" id="ARBA00022598"/>
    </source>
</evidence>
<comment type="pathway">
    <text evidence="1 8">Cofactor biosynthesis; (R)-pantothenate biosynthesis; (R)-pantothenate from (R)-pantoate and beta-alanine: step 1/1.</text>
</comment>
<dbReference type="Pfam" id="PF02569">
    <property type="entry name" value="Pantoate_ligase"/>
    <property type="match status" value="1"/>
</dbReference>
<dbReference type="InterPro" id="IPR004821">
    <property type="entry name" value="Cyt_trans-like"/>
</dbReference>
<comment type="function">
    <text evidence="8">Catalyzes the condensation of pantoate with beta-alanine in an ATP-dependent reaction via a pantoyl-adenylate intermediate.</text>
</comment>
<feature type="binding site" evidence="8">
    <location>
        <begin position="27"/>
        <end position="34"/>
    </location>
    <ligand>
        <name>ATP</name>
        <dbReference type="ChEBI" id="CHEBI:30616"/>
    </ligand>
</feature>
<dbReference type="PANTHER" id="PTHR21299:SF1">
    <property type="entry name" value="PANTOATE--BETA-ALANINE LIGASE"/>
    <property type="match status" value="1"/>
</dbReference>
<proteinExistence type="inferred from homology"/>
<dbReference type="CDD" id="cd00560">
    <property type="entry name" value="PanC"/>
    <property type="match status" value="1"/>
</dbReference>
<feature type="binding site" evidence="8">
    <location>
        <position position="58"/>
    </location>
    <ligand>
        <name>(R)-pantoate</name>
        <dbReference type="ChEBI" id="CHEBI:15980"/>
    </ligand>
</feature>
<dbReference type="InterPro" id="IPR042176">
    <property type="entry name" value="Pantoate_ligase_C"/>
</dbReference>
<feature type="binding site" evidence="8">
    <location>
        <begin position="144"/>
        <end position="147"/>
    </location>
    <ligand>
        <name>ATP</name>
        <dbReference type="ChEBI" id="CHEBI:30616"/>
    </ligand>
</feature>
<comment type="catalytic activity">
    <reaction evidence="7 8">
        <text>(R)-pantoate + beta-alanine + ATP = (R)-pantothenate + AMP + diphosphate + H(+)</text>
        <dbReference type="Rhea" id="RHEA:10912"/>
        <dbReference type="ChEBI" id="CHEBI:15378"/>
        <dbReference type="ChEBI" id="CHEBI:15980"/>
        <dbReference type="ChEBI" id="CHEBI:29032"/>
        <dbReference type="ChEBI" id="CHEBI:30616"/>
        <dbReference type="ChEBI" id="CHEBI:33019"/>
        <dbReference type="ChEBI" id="CHEBI:57966"/>
        <dbReference type="ChEBI" id="CHEBI:456215"/>
        <dbReference type="EC" id="6.3.2.1"/>
    </reaction>
</comment>
<reference evidence="9 10" key="2">
    <citation type="submission" date="2020-03" db="EMBL/GenBank/DDBJ databases">
        <title>Campylobacter portucalensis sp. nov., a new species of Campylobacter isolated from the reproductive tract of bulls.</title>
        <authorList>
            <person name="Silva M.F."/>
            <person name="Pereira G."/>
            <person name="Carneiro C."/>
            <person name="Hemphill A."/>
            <person name="Mateus L."/>
            <person name="Lopes-Da-Costa L."/>
            <person name="Silva E."/>
        </authorList>
    </citation>
    <scope>NUCLEOTIDE SEQUENCE [LARGE SCALE GENOMIC DNA]</scope>
    <source>
        <strain evidence="9 10">FMV-PI01</strain>
    </source>
</reference>
<feature type="binding site" evidence="8">
    <location>
        <position position="173"/>
    </location>
    <ligand>
        <name>ATP</name>
        <dbReference type="ChEBI" id="CHEBI:30616"/>
    </ligand>
</feature>
<dbReference type="Proteomes" id="UP000476338">
    <property type="component" value="Unassembled WGS sequence"/>
</dbReference>
<keyword evidence="3 8" id="KW-0436">Ligase</keyword>
<feature type="binding site" evidence="8">
    <location>
        <position position="58"/>
    </location>
    <ligand>
        <name>beta-alanine</name>
        <dbReference type="ChEBI" id="CHEBI:57966"/>
    </ligand>
</feature>
<comment type="miscellaneous">
    <text evidence="8">The reaction proceeds by a bi uni uni bi ping pong mechanism.</text>
</comment>
<dbReference type="AlphaFoldDB" id="A0A6L5WI03"/>
<sequence>MLIIRSVCELKKELSNLKGEIGFVPTMGALHNGHISLIEKSKTQNDYTVVSVFVNPTQFLPNEDFDKYPKNESNDIKICKNLEVDILFMPDKNEIYLENEPKILAPKNLANILEGAVRPGHFDGVCMILNKFFNLIKPKRAYFGKKDAQQIAVVENLVKTFFMNIEIIPCEIIREADGLALSSRNSYLDEEQKLYALKLSRSLLKAQNLINQGQVDTQMIKSEMKTILEPLKIDYIAFTNKNFQEISKIEINNTIILVAAVVGTTRLIDNIWI</sequence>
<dbReference type="PANTHER" id="PTHR21299">
    <property type="entry name" value="CYTIDYLATE KINASE/PANTOATE-BETA-ALANINE LIGASE"/>
    <property type="match status" value="1"/>
</dbReference>